<dbReference type="RefSeq" id="WP_305173970.1">
    <property type="nucleotide sequence ID" value="NZ_JAUUDS010000008.1"/>
</dbReference>
<sequence length="126" mass="14676">MREFLLAIWFTWQAVTSSFFPDPALKVNEARQWLNERLRVGDRLDRQLLRDMEAAGFKTGRTSSEMKRDILRARPWRDLPLVHVYSCEKTISARPAVTITDVRALIALDARNTIIHRDIIVLRTSL</sequence>
<proteinExistence type="predicted"/>
<name>A0ABT9EN35_9SPHN</name>
<accession>A0ABT9EN35</accession>
<organism evidence="1 2">
    <name type="scientific">Sphingomonas aurea</name>
    <dbReference type="NCBI Taxonomy" id="3063994"/>
    <lineage>
        <taxon>Bacteria</taxon>
        <taxon>Pseudomonadati</taxon>
        <taxon>Pseudomonadota</taxon>
        <taxon>Alphaproteobacteria</taxon>
        <taxon>Sphingomonadales</taxon>
        <taxon>Sphingomonadaceae</taxon>
        <taxon>Sphingomonas</taxon>
    </lineage>
</organism>
<dbReference type="Proteomes" id="UP001230685">
    <property type="component" value="Unassembled WGS sequence"/>
</dbReference>
<reference evidence="1 2" key="1">
    <citation type="submission" date="2023-07" db="EMBL/GenBank/DDBJ databases">
        <authorList>
            <person name="Kim M.K."/>
        </authorList>
    </citation>
    <scope>NUCLEOTIDE SEQUENCE [LARGE SCALE GENOMIC DNA]</scope>
    <source>
        <strain evidence="1 2">KR1UV-12</strain>
    </source>
</reference>
<protein>
    <submittedName>
        <fullName evidence="1">Uncharacterized protein</fullName>
    </submittedName>
</protein>
<gene>
    <name evidence="1" type="ORF">Q5H91_13580</name>
</gene>
<dbReference type="EMBL" id="JAUUDS010000008">
    <property type="protein sequence ID" value="MDP1028250.1"/>
    <property type="molecule type" value="Genomic_DNA"/>
</dbReference>
<keyword evidence="2" id="KW-1185">Reference proteome</keyword>
<comment type="caution">
    <text evidence="1">The sequence shown here is derived from an EMBL/GenBank/DDBJ whole genome shotgun (WGS) entry which is preliminary data.</text>
</comment>
<evidence type="ECO:0000313" key="2">
    <source>
        <dbReference type="Proteomes" id="UP001230685"/>
    </source>
</evidence>
<evidence type="ECO:0000313" key="1">
    <source>
        <dbReference type="EMBL" id="MDP1028250.1"/>
    </source>
</evidence>